<evidence type="ECO:0000313" key="3">
    <source>
        <dbReference type="Proteomes" id="UP000759131"/>
    </source>
</evidence>
<name>A0A7R9LXD5_9ACAR</name>
<dbReference type="EMBL" id="OC902622">
    <property type="protein sequence ID" value="CAD7649573.1"/>
    <property type="molecule type" value="Genomic_DNA"/>
</dbReference>
<dbReference type="Proteomes" id="UP000759131">
    <property type="component" value="Unassembled WGS sequence"/>
</dbReference>
<evidence type="ECO:0000313" key="2">
    <source>
        <dbReference type="EMBL" id="CAD7649573.1"/>
    </source>
</evidence>
<protein>
    <submittedName>
        <fullName evidence="2">Uncharacterized protein</fullName>
    </submittedName>
</protein>
<proteinExistence type="predicted"/>
<reference evidence="2" key="1">
    <citation type="submission" date="2020-11" db="EMBL/GenBank/DDBJ databases">
        <authorList>
            <person name="Tran Van P."/>
        </authorList>
    </citation>
    <scope>NUCLEOTIDE SEQUENCE</scope>
</reference>
<gene>
    <name evidence="1" type="ORF">OSB1V03_LOCUS22249</name>
    <name evidence="2" type="ORF">OSB1V03_LOCUS22453</name>
</gene>
<sequence length="24" mass="3007">MLWSPEGKHRTFNEWPKRSRSCHH</sequence>
<dbReference type="EMBL" id="CAJPIZ010048047">
    <property type="protein sequence ID" value="CAG2122507.1"/>
    <property type="molecule type" value="Genomic_DNA"/>
</dbReference>
<dbReference type="AlphaFoldDB" id="A0A7R9LXD5"/>
<dbReference type="EMBL" id="OC900733">
    <property type="protein sequence ID" value="CAD7649122.1"/>
    <property type="molecule type" value="Genomic_DNA"/>
</dbReference>
<accession>A0A7R9LXD5</accession>
<keyword evidence="3" id="KW-1185">Reference proteome</keyword>
<organism evidence="2">
    <name type="scientific">Medioppia subpectinata</name>
    <dbReference type="NCBI Taxonomy" id="1979941"/>
    <lineage>
        <taxon>Eukaryota</taxon>
        <taxon>Metazoa</taxon>
        <taxon>Ecdysozoa</taxon>
        <taxon>Arthropoda</taxon>
        <taxon>Chelicerata</taxon>
        <taxon>Arachnida</taxon>
        <taxon>Acari</taxon>
        <taxon>Acariformes</taxon>
        <taxon>Sarcoptiformes</taxon>
        <taxon>Oribatida</taxon>
        <taxon>Brachypylina</taxon>
        <taxon>Oppioidea</taxon>
        <taxon>Oppiidae</taxon>
        <taxon>Medioppia</taxon>
    </lineage>
</organism>
<evidence type="ECO:0000313" key="1">
    <source>
        <dbReference type="EMBL" id="CAD7649122.1"/>
    </source>
</evidence>
<dbReference type="EMBL" id="CAJPIZ010046158">
    <property type="protein sequence ID" value="CAG2122303.1"/>
    <property type="molecule type" value="Genomic_DNA"/>
</dbReference>